<dbReference type="RefSeq" id="WP_222161109.1">
    <property type="nucleotide sequence ID" value="NZ_CP081864.1"/>
</dbReference>
<keyword evidence="9 10" id="KW-0472">Membrane</keyword>
<evidence type="ECO:0000313" key="13">
    <source>
        <dbReference type="EMBL" id="QZN98089.1"/>
    </source>
</evidence>
<evidence type="ECO:0000256" key="8">
    <source>
        <dbReference type="ARBA" id="ARBA00022989"/>
    </source>
</evidence>
<keyword evidence="7" id="KW-0653">Protein transport</keyword>
<organism evidence="13 14">
    <name type="scientific">Symbiopectobacterium purcellii</name>
    <dbReference type="NCBI Taxonomy" id="2871826"/>
    <lineage>
        <taxon>Bacteria</taxon>
        <taxon>Pseudomonadati</taxon>
        <taxon>Pseudomonadota</taxon>
        <taxon>Gammaproteobacteria</taxon>
        <taxon>Enterobacterales</taxon>
        <taxon>Enterobacteriaceae</taxon>
    </lineage>
</organism>
<gene>
    <name evidence="13" type="primary">gspK</name>
    <name evidence="13" type="ORF">K6K13_14375</name>
</gene>
<dbReference type="Proteomes" id="UP000825886">
    <property type="component" value="Chromosome"/>
</dbReference>
<dbReference type="InterPro" id="IPR045584">
    <property type="entry name" value="Pilin-like"/>
</dbReference>
<keyword evidence="6" id="KW-0812">Transmembrane</keyword>
<evidence type="ECO:0000256" key="10">
    <source>
        <dbReference type="PIRNR" id="PIRNR002786"/>
    </source>
</evidence>
<evidence type="ECO:0000256" key="5">
    <source>
        <dbReference type="ARBA" id="ARBA00022519"/>
    </source>
</evidence>
<dbReference type="PIRSF" id="PIRSF002786">
    <property type="entry name" value="XcpX"/>
    <property type="match status" value="1"/>
</dbReference>
<evidence type="ECO:0000256" key="7">
    <source>
        <dbReference type="ARBA" id="ARBA00022927"/>
    </source>
</evidence>
<accession>A0ABX9AS91</accession>
<feature type="domain" description="T2SS protein K second SAM-like" evidence="11">
    <location>
        <begin position="161"/>
        <end position="220"/>
    </location>
</feature>
<evidence type="ECO:0000259" key="11">
    <source>
        <dbReference type="Pfam" id="PF03934"/>
    </source>
</evidence>
<name>A0ABX9AS91_9ENTR</name>
<keyword evidence="5 10" id="KW-0997">Cell inner membrane</keyword>
<dbReference type="InterPro" id="IPR049179">
    <property type="entry name" value="T2SSK_SAM-like_2nd"/>
</dbReference>
<evidence type="ECO:0000313" key="14">
    <source>
        <dbReference type="Proteomes" id="UP000825886"/>
    </source>
</evidence>
<evidence type="ECO:0000256" key="3">
    <source>
        <dbReference type="ARBA" id="ARBA00022448"/>
    </source>
</evidence>
<feature type="domain" description="T2SS protein K first SAM-like" evidence="12">
    <location>
        <begin position="45"/>
        <end position="156"/>
    </location>
</feature>
<dbReference type="Pfam" id="PF21687">
    <property type="entry name" value="T2SSK_1st"/>
    <property type="match status" value="1"/>
</dbReference>
<evidence type="ECO:0000256" key="6">
    <source>
        <dbReference type="ARBA" id="ARBA00022692"/>
    </source>
</evidence>
<dbReference type="InterPro" id="IPR049031">
    <property type="entry name" value="T2SSK_SAM-like_1st"/>
</dbReference>
<evidence type="ECO:0000256" key="9">
    <source>
        <dbReference type="ARBA" id="ARBA00023136"/>
    </source>
</evidence>
<keyword evidence="8" id="KW-1133">Transmembrane helix</keyword>
<protein>
    <recommendedName>
        <fullName evidence="10">Type II secretion system protein K</fullName>
    </recommendedName>
</protein>
<evidence type="ECO:0000256" key="4">
    <source>
        <dbReference type="ARBA" id="ARBA00022475"/>
    </source>
</evidence>
<dbReference type="SUPFAM" id="SSF158544">
    <property type="entry name" value="GspK insert domain-like"/>
    <property type="match status" value="2"/>
</dbReference>
<reference evidence="13 14" key="1">
    <citation type="submission" date="2021-08" db="EMBL/GenBank/DDBJ databases">
        <title>Culture and genomic analysis of Symbiopectobacterium purcellii sp. nov. gen. nov., isolated from the leafhopper Empoasca decipiens.</title>
        <authorList>
            <person name="Nadal-Jimenez P."/>
            <person name="Siozios S."/>
            <person name="Halliday N."/>
            <person name="Camara M."/>
            <person name="Hurst G.D.D."/>
        </authorList>
    </citation>
    <scope>NUCLEOTIDE SEQUENCE [LARGE SCALE GENOMIC DNA]</scope>
    <source>
        <strain evidence="13 14">SyEd1</strain>
    </source>
</reference>
<keyword evidence="4 10" id="KW-1003">Cell membrane</keyword>
<dbReference type="Gene3D" id="1.10.40.60">
    <property type="entry name" value="EpsJ-like"/>
    <property type="match status" value="2"/>
</dbReference>
<evidence type="ECO:0000256" key="1">
    <source>
        <dbReference type="ARBA" id="ARBA00004533"/>
    </source>
</evidence>
<dbReference type="Pfam" id="PF03934">
    <property type="entry name" value="T2SSK"/>
    <property type="match status" value="1"/>
</dbReference>
<dbReference type="InterPro" id="IPR005628">
    <property type="entry name" value="GspK"/>
</dbReference>
<keyword evidence="14" id="KW-1185">Reference proteome</keyword>
<dbReference type="PANTHER" id="PTHR38831:SF1">
    <property type="entry name" value="TYPE II SECRETION SYSTEM PROTEIN K-RELATED"/>
    <property type="match status" value="1"/>
</dbReference>
<dbReference type="EMBL" id="CP081864">
    <property type="protein sequence ID" value="QZN98089.1"/>
    <property type="molecule type" value="Genomic_DNA"/>
</dbReference>
<evidence type="ECO:0000259" key="12">
    <source>
        <dbReference type="Pfam" id="PF21687"/>
    </source>
</evidence>
<dbReference type="PANTHER" id="PTHR38831">
    <property type="entry name" value="TYPE II SECRETION SYSTEM PROTEIN K"/>
    <property type="match status" value="1"/>
</dbReference>
<proteinExistence type="inferred from homology"/>
<dbReference type="InterPro" id="IPR038072">
    <property type="entry name" value="GspK_central_sf"/>
</dbReference>
<keyword evidence="3 10" id="KW-0813">Transport</keyword>
<evidence type="ECO:0000256" key="2">
    <source>
        <dbReference type="ARBA" id="ARBA00007246"/>
    </source>
</evidence>
<comment type="subcellular location">
    <subcellularLocation>
        <location evidence="1 10">Cell inner membrane</location>
    </subcellularLocation>
</comment>
<dbReference type="SUPFAM" id="SSF54523">
    <property type="entry name" value="Pili subunits"/>
    <property type="match status" value="1"/>
</dbReference>
<dbReference type="Gene3D" id="3.30.1300.30">
    <property type="entry name" value="GSPII I/J protein-like"/>
    <property type="match status" value="1"/>
</dbReference>
<dbReference type="NCBIfam" id="NF037980">
    <property type="entry name" value="T2SS_GspK"/>
    <property type="match status" value="1"/>
</dbReference>
<sequence length="272" mass="30149">MGKVILRDALIAPDRTTLSQNWAQRGRQFPVEGGEILGYVLDGLACFNLNALNQTLSEDSTTVSTPYPAQVFRWLLINLGVDPAQAVSIVAAVRDWIDEDSQPMANGAEDETYMALPDPYRVANQSMVDISELRMVQGGDAALYQRLLPFVCALPTQKLQININTLRDYQAPLLSALFLNTLNAEQAKTLLQQRPVAGWQSGAAFLAQDGFPNINKSSAQRVLVARSDWFFAYMRVRMGESSDVYQTSLLHKDGKTVSVVRRYSGGYRTVNP</sequence>
<comment type="similarity">
    <text evidence="2 10">Belongs to the GSP K family.</text>
</comment>